<sequence>MKNIMASDGSEDRAVSTEKQQSTEETHDIFFDFDSLAKTAGRVSSTVTAEIKKSRYFKDAILPRKESPLIYQEDKSGLFPRLSAVARKYLCIAASSVAFER</sequence>
<dbReference type="Proteomes" id="UP000762676">
    <property type="component" value="Unassembled WGS sequence"/>
</dbReference>
<evidence type="ECO:0000313" key="3">
    <source>
        <dbReference type="EMBL" id="GFR58823.1"/>
    </source>
</evidence>
<keyword evidence="4" id="KW-1185">Reference proteome</keyword>
<evidence type="ECO:0000259" key="2">
    <source>
        <dbReference type="Pfam" id="PF05699"/>
    </source>
</evidence>
<evidence type="ECO:0000256" key="1">
    <source>
        <dbReference type="SAM" id="MobiDB-lite"/>
    </source>
</evidence>
<comment type="caution">
    <text evidence="3">The sequence shown here is derived from an EMBL/GenBank/DDBJ whole genome shotgun (WGS) entry which is preliminary data.</text>
</comment>
<proteinExistence type="predicted"/>
<dbReference type="AlphaFoldDB" id="A0AAV4ECN7"/>
<protein>
    <submittedName>
        <fullName evidence="3">Zinc finger BED domain-containing protein 6-like isoform X2</fullName>
    </submittedName>
</protein>
<name>A0AAV4ECN7_9GAST</name>
<feature type="compositionally biased region" description="Basic and acidic residues" evidence="1">
    <location>
        <begin position="10"/>
        <end position="26"/>
    </location>
</feature>
<reference evidence="3 4" key="1">
    <citation type="journal article" date="2021" name="Elife">
        <title>Chloroplast acquisition without the gene transfer in kleptoplastic sea slugs, Plakobranchus ocellatus.</title>
        <authorList>
            <person name="Maeda T."/>
            <person name="Takahashi S."/>
            <person name="Yoshida T."/>
            <person name="Shimamura S."/>
            <person name="Takaki Y."/>
            <person name="Nagai Y."/>
            <person name="Toyoda A."/>
            <person name="Suzuki Y."/>
            <person name="Arimoto A."/>
            <person name="Ishii H."/>
            <person name="Satoh N."/>
            <person name="Nishiyama T."/>
            <person name="Hasebe M."/>
            <person name="Maruyama T."/>
            <person name="Minagawa J."/>
            <person name="Obokata J."/>
            <person name="Shigenobu S."/>
        </authorList>
    </citation>
    <scope>NUCLEOTIDE SEQUENCE [LARGE SCALE GENOMIC DNA]</scope>
</reference>
<feature type="region of interest" description="Disordered" evidence="1">
    <location>
        <begin position="1"/>
        <end position="26"/>
    </location>
</feature>
<evidence type="ECO:0000313" key="4">
    <source>
        <dbReference type="Proteomes" id="UP000762676"/>
    </source>
</evidence>
<organism evidence="3 4">
    <name type="scientific">Elysia marginata</name>
    <dbReference type="NCBI Taxonomy" id="1093978"/>
    <lineage>
        <taxon>Eukaryota</taxon>
        <taxon>Metazoa</taxon>
        <taxon>Spiralia</taxon>
        <taxon>Lophotrochozoa</taxon>
        <taxon>Mollusca</taxon>
        <taxon>Gastropoda</taxon>
        <taxon>Heterobranchia</taxon>
        <taxon>Euthyneura</taxon>
        <taxon>Panpulmonata</taxon>
        <taxon>Sacoglossa</taxon>
        <taxon>Placobranchoidea</taxon>
        <taxon>Plakobranchidae</taxon>
        <taxon>Elysia</taxon>
    </lineage>
</organism>
<dbReference type="EMBL" id="BMAT01000058">
    <property type="protein sequence ID" value="GFR58823.1"/>
    <property type="molecule type" value="Genomic_DNA"/>
</dbReference>
<feature type="domain" description="HAT C-terminal dimerisation" evidence="2">
    <location>
        <begin position="55"/>
        <end position="101"/>
    </location>
</feature>
<gene>
    <name evidence="3" type="ORF">ElyMa_000041400</name>
</gene>
<dbReference type="Pfam" id="PF05699">
    <property type="entry name" value="Dimer_Tnp_hAT"/>
    <property type="match status" value="1"/>
</dbReference>
<dbReference type="InterPro" id="IPR008906">
    <property type="entry name" value="HATC_C_dom"/>
</dbReference>
<accession>A0AAV4ECN7</accession>
<dbReference type="GO" id="GO:0046983">
    <property type="term" value="F:protein dimerization activity"/>
    <property type="evidence" value="ECO:0007669"/>
    <property type="project" value="InterPro"/>
</dbReference>